<organism evidence="13">
    <name type="scientific">uncultured Thiotrichaceae bacterium</name>
    <dbReference type="NCBI Taxonomy" id="298394"/>
    <lineage>
        <taxon>Bacteria</taxon>
        <taxon>Pseudomonadati</taxon>
        <taxon>Pseudomonadota</taxon>
        <taxon>Gammaproteobacteria</taxon>
        <taxon>Thiotrichales</taxon>
        <taxon>Thiotrichaceae</taxon>
        <taxon>environmental samples</taxon>
    </lineage>
</organism>
<evidence type="ECO:0000256" key="4">
    <source>
        <dbReference type="ARBA" id="ARBA00019403"/>
    </source>
</evidence>
<gene>
    <name evidence="13" type="ORF">HELGO_WM15664</name>
</gene>
<comment type="catalytic activity">
    <reaction evidence="1">
        <text>Hydrolyzes single-stranded DNA or mismatched double-stranded DNA and polynucleotides, releasing free uracil.</text>
        <dbReference type="EC" id="3.2.2.27"/>
    </reaction>
</comment>
<dbReference type="InterPro" id="IPR005122">
    <property type="entry name" value="Uracil-DNA_glycosylase-like"/>
</dbReference>
<dbReference type="GO" id="GO:0006281">
    <property type="term" value="P:DNA repair"/>
    <property type="evidence" value="ECO:0007669"/>
    <property type="project" value="UniProtKB-KW"/>
</dbReference>
<dbReference type="EC" id="3.2.2.27" evidence="3"/>
<dbReference type="GO" id="GO:0046872">
    <property type="term" value="F:metal ion binding"/>
    <property type="evidence" value="ECO:0007669"/>
    <property type="project" value="UniProtKB-KW"/>
</dbReference>
<sequence>MDLQTRNQYMKAMGIPVWMPRVSPADEEQTDDTADVAQTMPPAERQTSPAQHVSIEQRLAQTVDLPTAPKPAPVPVEQKATETDVPAKIAPDCSDFNWGQLQQTVTGCQLCGLHKSRTQTVFGTGDTHSDWMIIGEAPGAEEDRTGQPFVGRAGQLLNNMLKAIGLPRNAVYISNVLKCRPPNNRDPKADEAMLCRGYLERQIALVKPSVIIVVGRIAAHNLLHTTTPLGRLRGTVHKLPDSGTPVIVTYHPAYLLRQPAEKRKAWQDLQLARQVMSAK</sequence>
<evidence type="ECO:0000256" key="8">
    <source>
        <dbReference type="ARBA" id="ARBA00022801"/>
    </source>
</evidence>
<keyword evidence="7" id="KW-0227">DNA damage</keyword>
<dbReference type="Gene3D" id="3.40.470.10">
    <property type="entry name" value="Uracil-DNA glycosylase-like domain"/>
    <property type="match status" value="1"/>
</dbReference>
<keyword evidence="5" id="KW-0004">4Fe-4S</keyword>
<dbReference type="SMART" id="SM00986">
    <property type="entry name" value="UDG"/>
    <property type="match status" value="1"/>
</dbReference>
<dbReference type="PANTHER" id="PTHR33693:SF1">
    <property type="entry name" value="TYPE-4 URACIL-DNA GLYCOSYLASE"/>
    <property type="match status" value="1"/>
</dbReference>
<keyword evidence="9" id="KW-0408">Iron</keyword>
<dbReference type="InterPro" id="IPR005273">
    <property type="entry name" value="Ura-DNA_glyco_family4"/>
</dbReference>
<evidence type="ECO:0000256" key="6">
    <source>
        <dbReference type="ARBA" id="ARBA00022723"/>
    </source>
</evidence>
<evidence type="ECO:0000256" key="9">
    <source>
        <dbReference type="ARBA" id="ARBA00023004"/>
    </source>
</evidence>
<name>A0A6S6U1X7_9GAMM</name>
<protein>
    <recommendedName>
        <fullName evidence="4">Type-4 uracil-DNA glycosylase</fullName>
        <ecNumber evidence="3">3.2.2.27</ecNumber>
    </recommendedName>
</protein>
<dbReference type="PANTHER" id="PTHR33693">
    <property type="entry name" value="TYPE-5 URACIL-DNA GLYCOSYLASE"/>
    <property type="match status" value="1"/>
</dbReference>
<dbReference type="GO" id="GO:0051539">
    <property type="term" value="F:4 iron, 4 sulfur cluster binding"/>
    <property type="evidence" value="ECO:0007669"/>
    <property type="project" value="UniProtKB-KW"/>
</dbReference>
<evidence type="ECO:0000256" key="11">
    <source>
        <dbReference type="ARBA" id="ARBA00023204"/>
    </source>
</evidence>
<dbReference type="InterPro" id="IPR036895">
    <property type="entry name" value="Uracil-DNA_glycosylase-like_sf"/>
</dbReference>
<keyword evidence="11" id="KW-0234">DNA repair</keyword>
<evidence type="ECO:0000259" key="12">
    <source>
        <dbReference type="SMART" id="SM00986"/>
    </source>
</evidence>
<keyword evidence="10" id="KW-0411">Iron-sulfur</keyword>
<reference evidence="13" key="1">
    <citation type="submission" date="2020-01" db="EMBL/GenBank/DDBJ databases">
        <authorList>
            <person name="Meier V. D."/>
            <person name="Meier V D."/>
        </authorList>
    </citation>
    <scope>NUCLEOTIDE SEQUENCE</scope>
    <source>
        <strain evidence="13">HLG_WM_MAG_09</strain>
    </source>
</reference>
<evidence type="ECO:0000313" key="13">
    <source>
        <dbReference type="EMBL" id="CAA6820719.1"/>
    </source>
</evidence>
<evidence type="ECO:0000256" key="10">
    <source>
        <dbReference type="ARBA" id="ARBA00023014"/>
    </source>
</evidence>
<dbReference type="NCBIfam" id="TIGR00758">
    <property type="entry name" value="UDG_fam4"/>
    <property type="match status" value="1"/>
</dbReference>
<dbReference type="Pfam" id="PF03167">
    <property type="entry name" value="UDG"/>
    <property type="match status" value="1"/>
</dbReference>
<dbReference type="SUPFAM" id="SSF52141">
    <property type="entry name" value="Uracil-DNA glycosylase-like"/>
    <property type="match status" value="1"/>
</dbReference>
<dbReference type="GO" id="GO:0004844">
    <property type="term" value="F:uracil DNA N-glycosylase activity"/>
    <property type="evidence" value="ECO:0007669"/>
    <property type="project" value="UniProtKB-EC"/>
</dbReference>
<keyword evidence="8" id="KW-0378">Hydrolase</keyword>
<evidence type="ECO:0000256" key="2">
    <source>
        <dbReference type="ARBA" id="ARBA00006521"/>
    </source>
</evidence>
<accession>A0A6S6U1X7</accession>
<keyword evidence="6" id="KW-0479">Metal-binding</keyword>
<evidence type="ECO:0000256" key="1">
    <source>
        <dbReference type="ARBA" id="ARBA00001400"/>
    </source>
</evidence>
<dbReference type="CDD" id="cd10030">
    <property type="entry name" value="UDG-F4_TTUDGA_SPO1dp_like"/>
    <property type="match status" value="1"/>
</dbReference>
<dbReference type="SMART" id="SM00987">
    <property type="entry name" value="UreE_C"/>
    <property type="match status" value="1"/>
</dbReference>
<evidence type="ECO:0000256" key="5">
    <source>
        <dbReference type="ARBA" id="ARBA00022485"/>
    </source>
</evidence>
<dbReference type="AlphaFoldDB" id="A0A6S6U1X7"/>
<evidence type="ECO:0000256" key="3">
    <source>
        <dbReference type="ARBA" id="ARBA00012030"/>
    </source>
</evidence>
<feature type="domain" description="Uracil-DNA glycosylase-like" evidence="12">
    <location>
        <begin position="122"/>
        <end position="270"/>
    </location>
</feature>
<dbReference type="InterPro" id="IPR051536">
    <property type="entry name" value="UDG_Type-4/5"/>
</dbReference>
<evidence type="ECO:0000256" key="7">
    <source>
        <dbReference type="ARBA" id="ARBA00022763"/>
    </source>
</evidence>
<comment type="similarity">
    <text evidence="2">Belongs to the uracil-DNA glycosylase (UDG) superfamily. Type 4 (UDGa) family.</text>
</comment>
<proteinExistence type="inferred from homology"/>
<dbReference type="EMBL" id="CACVAT010000350">
    <property type="protein sequence ID" value="CAA6820719.1"/>
    <property type="molecule type" value="Genomic_DNA"/>
</dbReference>